<dbReference type="InterPro" id="IPR004635">
    <property type="entry name" value="Pept_S49_SppA"/>
</dbReference>
<proteinExistence type="inferred from homology"/>
<dbReference type="Gene3D" id="6.20.330.10">
    <property type="match status" value="1"/>
</dbReference>
<feature type="domain" description="Peptidase S49" evidence="6">
    <location>
        <begin position="105"/>
        <end position="252"/>
    </location>
</feature>
<accession>A0A368DRT6</accession>
<dbReference type="CDD" id="cd07023">
    <property type="entry name" value="S49_Sppa_N_C"/>
    <property type="match status" value="1"/>
</dbReference>
<reference evidence="7 8" key="1">
    <citation type="journal article" date="2018" name="Microbiome">
        <title>Fine metagenomic profile of the Mediterranean stratified and mixed water columns revealed by assembly and recruitment.</title>
        <authorList>
            <person name="Haro-Moreno J.M."/>
            <person name="Lopez-Perez M."/>
            <person name="De La Torre J.R."/>
            <person name="Picazo A."/>
            <person name="Camacho A."/>
            <person name="Rodriguez-Valera F."/>
        </authorList>
    </citation>
    <scope>NUCLEOTIDE SEQUENCE [LARGE SCALE GENOMIC DNA]</scope>
    <source>
        <strain evidence="7">MED-G57</strain>
    </source>
</reference>
<dbReference type="GO" id="GO:0006508">
    <property type="term" value="P:proteolysis"/>
    <property type="evidence" value="ECO:0007669"/>
    <property type="project" value="UniProtKB-KW"/>
</dbReference>
<protein>
    <submittedName>
        <fullName evidence="7">Signal peptide peptidase SppA</fullName>
    </submittedName>
</protein>
<name>A0A368DRT6_9PROT</name>
<dbReference type="Gene3D" id="3.90.226.10">
    <property type="entry name" value="2-enoyl-CoA Hydratase, Chain A, domain 1"/>
    <property type="match status" value="1"/>
</dbReference>
<dbReference type="AlphaFoldDB" id="A0A368DRT6"/>
<dbReference type="GO" id="GO:0008236">
    <property type="term" value="F:serine-type peptidase activity"/>
    <property type="evidence" value="ECO:0007669"/>
    <property type="project" value="UniProtKB-KW"/>
</dbReference>
<dbReference type="InterPro" id="IPR029045">
    <property type="entry name" value="ClpP/crotonase-like_dom_sf"/>
</dbReference>
<sequence length="312" mass="35820">MIYKNKKDFKPYRKSLFIWRTFSVITLFSIIYIIFNNSENTFSSKPHIAKYNITGLLIDAEDIIDDLEKLEFDENVKAIIISIESPGGTTVSAEEIYLKLRSISITKPTITIMKNMATSGAYLISLGTDQILARENTITGSVGVIFQWARIDEGLSKIGISMNQIKSGKLKAEPDLFGEIDEITQRVSQELIDDTFRWFMKIVKERRELKPYQISKVSDGRVFTGRQAYNLKLIDQIGGEREAKFWLIENKEIDPDLMIIDYEIPNSLNFIELSVAKIMDYFNIRSLYPDGFQKSLSLMSLDGLVSVWRYPT</sequence>
<evidence type="ECO:0000313" key="7">
    <source>
        <dbReference type="EMBL" id="RCL74364.1"/>
    </source>
</evidence>
<evidence type="ECO:0000313" key="8">
    <source>
        <dbReference type="Proteomes" id="UP000253570"/>
    </source>
</evidence>
<keyword evidence="4" id="KW-0720">Serine protease</keyword>
<keyword evidence="5" id="KW-0472">Membrane</keyword>
<keyword evidence="5" id="KW-1133">Transmembrane helix</keyword>
<dbReference type="Proteomes" id="UP000253570">
    <property type="component" value="Unassembled WGS sequence"/>
</dbReference>
<comment type="similarity">
    <text evidence="1">Belongs to the peptidase S49 family.</text>
</comment>
<dbReference type="PANTHER" id="PTHR42987:SF6">
    <property type="entry name" value="PROTEINASE IV"/>
    <property type="match status" value="1"/>
</dbReference>
<evidence type="ECO:0000256" key="3">
    <source>
        <dbReference type="ARBA" id="ARBA00022801"/>
    </source>
</evidence>
<comment type="caution">
    <text evidence="7">The sequence shown here is derived from an EMBL/GenBank/DDBJ whole genome shotgun (WGS) entry which is preliminary data.</text>
</comment>
<feature type="transmembrane region" description="Helical" evidence="5">
    <location>
        <begin position="16"/>
        <end position="35"/>
    </location>
</feature>
<dbReference type="NCBIfam" id="TIGR00706">
    <property type="entry name" value="SppA_dom"/>
    <property type="match status" value="1"/>
</dbReference>
<organism evidence="7 8">
    <name type="scientific">PS1 clade bacterium</name>
    <dbReference type="NCBI Taxonomy" id="2175152"/>
    <lineage>
        <taxon>Bacteria</taxon>
        <taxon>Pseudomonadati</taxon>
        <taxon>Pseudomonadota</taxon>
        <taxon>Alphaproteobacteria</taxon>
        <taxon>PS1 clade</taxon>
    </lineage>
</organism>
<evidence type="ECO:0000256" key="4">
    <source>
        <dbReference type="ARBA" id="ARBA00022825"/>
    </source>
</evidence>
<dbReference type="EMBL" id="QOQD01000002">
    <property type="protein sequence ID" value="RCL74364.1"/>
    <property type="molecule type" value="Genomic_DNA"/>
</dbReference>
<keyword evidence="5" id="KW-0812">Transmembrane</keyword>
<evidence type="ECO:0000256" key="1">
    <source>
        <dbReference type="ARBA" id="ARBA00008683"/>
    </source>
</evidence>
<gene>
    <name evidence="7" type="primary">sppA</name>
    <name evidence="7" type="ORF">DBW71_01160</name>
</gene>
<keyword evidence="2" id="KW-0645">Protease</keyword>
<evidence type="ECO:0000256" key="2">
    <source>
        <dbReference type="ARBA" id="ARBA00022670"/>
    </source>
</evidence>
<dbReference type="PANTHER" id="PTHR42987">
    <property type="entry name" value="PEPTIDASE S49"/>
    <property type="match status" value="1"/>
</dbReference>
<keyword evidence="3" id="KW-0378">Hydrolase</keyword>
<dbReference type="InterPro" id="IPR002142">
    <property type="entry name" value="Peptidase_S49"/>
</dbReference>
<dbReference type="InterPro" id="IPR047272">
    <property type="entry name" value="S49_SppA_C"/>
</dbReference>
<evidence type="ECO:0000256" key="5">
    <source>
        <dbReference type="SAM" id="Phobius"/>
    </source>
</evidence>
<dbReference type="SUPFAM" id="SSF52096">
    <property type="entry name" value="ClpP/crotonase"/>
    <property type="match status" value="1"/>
</dbReference>
<evidence type="ECO:0000259" key="6">
    <source>
        <dbReference type="Pfam" id="PF01343"/>
    </source>
</evidence>
<dbReference type="Pfam" id="PF01343">
    <property type="entry name" value="Peptidase_S49"/>
    <property type="match status" value="1"/>
</dbReference>